<evidence type="ECO:0000313" key="3">
    <source>
        <dbReference type="Proteomes" id="UP000225277"/>
    </source>
</evidence>
<dbReference type="AlphaFoldDB" id="A0A2D3VGX2"/>
<dbReference type="OrthoDB" id="3646703at2759"/>
<feature type="compositionally biased region" description="Low complexity" evidence="1">
    <location>
        <begin position="66"/>
        <end position="85"/>
    </location>
</feature>
<gene>
    <name evidence="2" type="ORF">RCC_05820</name>
</gene>
<dbReference type="GeneID" id="35600970"/>
<dbReference type="Proteomes" id="UP000225277">
    <property type="component" value="Unassembled WGS sequence"/>
</dbReference>
<sequence length="85" mass="8677">MSQGQKAADEIKGGFKAIGDLGEGIRKNVNSFADNLADGKTHESTGFSSDAKAAGEQVNKGLENAGKTGNVTTGTTYTKDTSGSH</sequence>
<accession>A0A2D3VGX2</accession>
<dbReference type="RefSeq" id="XP_023626853.1">
    <property type="nucleotide sequence ID" value="XM_023771085.1"/>
</dbReference>
<name>A0A2D3VGX2_9PEZI</name>
<dbReference type="EMBL" id="FJUY01000008">
    <property type="protein sequence ID" value="CZT19963.1"/>
    <property type="molecule type" value="Genomic_DNA"/>
</dbReference>
<evidence type="ECO:0000313" key="2">
    <source>
        <dbReference type="EMBL" id="CZT19963.1"/>
    </source>
</evidence>
<evidence type="ECO:0000256" key="1">
    <source>
        <dbReference type="SAM" id="MobiDB-lite"/>
    </source>
</evidence>
<proteinExistence type="predicted"/>
<reference evidence="2 3" key="1">
    <citation type="submission" date="2016-03" db="EMBL/GenBank/DDBJ databases">
        <authorList>
            <person name="Ploux O."/>
        </authorList>
    </citation>
    <scope>NUCLEOTIDE SEQUENCE [LARGE SCALE GENOMIC DNA]</scope>
    <source>
        <strain evidence="2 3">URUG2</strain>
    </source>
</reference>
<keyword evidence="3" id="KW-1185">Reference proteome</keyword>
<organism evidence="2 3">
    <name type="scientific">Ramularia collo-cygni</name>
    <dbReference type="NCBI Taxonomy" id="112498"/>
    <lineage>
        <taxon>Eukaryota</taxon>
        <taxon>Fungi</taxon>
        <taxon>Dikarya</taxon>
        <taxon>Ascomycota</taxon>
        <taxon>Pezizomycotina</taxon>
        <taxon>Dothideomycetes</taxon>
        <taxon>Dothideomycetidae</taxon>
        <taxon>Mycosphaerellales</taxon>
        <taxon>Mycosphaerellaceae</taxon>
        <taxon>Ramularia</taxon>
    </lineage>
</organism>
<feature type="region of interest" description="Disordered" evidence="1">
    <location>
        <begin position="36"/>
        <end position="85"/>
    </location>
</feature>
<protein>
    <submittedName>
        <fullName evidence="2">Uncharacterized protein</fullName>
    </submittedName>
</protein>